<evidence type="ECO:0000259" key="1">
    <source>
        <dbReference type="Pfam" id="PF25019"/>
    </source>
</evidence>
<proteinExistence type="predicted"/>
<dbReference type="PANTHER" id="PTHR47186:SF30">
    <property type="entry name" value="EF-HAND DOMAIN-CONTAINING PROTEIN"/>
    <property type="match status" value="1"/>
</dbReference>
<gene>
    <name evidence="2" type="ORF">TorRG33x02_344760</name>
</gene>
<dbReference type="Proteomes" id="UP000237000">
    <property type="component" value="Unassembled WGS sequence"/>
</dbReference>
<evidence type="ECO:0000313" key="3">
    <source>
        <dbReference type="Proteomes" id="UP000237000"/>
    </source>
</evidence>
<sequence>DKCINLERLPEGIGRLVNLRHLYIDYCWKLRGLPKGIGKLAGLQKLDMLVIPQNKEAYFHFGDLKTWNHHQLQGFLRIKRCENFENVGEAEKTSLIKMKDLQDLCLQFDLRDADPQHEVEILEALKPHENLKVLSIEYYMGTIYASWMTSLINLRYLTLGACSNCEILPPLGKLPCLESLQICLMKSVKKIGAEFLGLTEIDHEEDRGSANITNDSFPKLKKLRFVHLTQLKEWQGNIVAQGGSTFMVMPCLHSLEISSCSSLEVLPDFLQMSPLQHLTIKRCKILQRCCQMGKGKEWHKISHVPSIKIVEEYVEKTA</sequence>
<feature type="non-terminal residue" evidence="2">
    <location>
        <position position="1"/>
    </location>
</feature>
<dbReference type="AlphaFoldDB" id="A0A2P5APQ9"/>
<comment type="caution">
    <text evidence="2">The sequence shown here is derived from an EMBL/GenBank/DDBJ whole genome shotgun (WGS) entry which is preliminary data.</text>
</comment>
<dbReference type="SUPFAM" id="SSF52058">
    <property type="entry name" value="L domain-like"/>
    <property type="match status" value="1"/>
</dbReference>
<dbReference type="PANTHER" id="PTHR47186">
    <property type="entry name" value="LEUCINE-RICH REPEAT-CONTAINING PROTEIN 57"/>
    <property type="match status" value="1"/>
</dbReference>
<dbReference type="InterPro" id="IPR056789">
    <property type="entry name" value="LRR_R13L1-DRL21"/>
</dbReference>
<dbReference type="EMBL" id="JXTC01000748">
    <property type="protein sequence ID" value="PON38548.1"/>
    <property type="molecule type" value="Genomic_DNA"/>
</dbReference>
<dbReference type="Pfam" id="PF25019">
    <property type="entry name" value="LRR_R13L1-DRL21"/>
    <property type="match status" value="1"/>
</dbReference>
<dbReference type="InParanoid" id="A0A2P5APQ9"/>
<name>A0A2P5APQ9_TREOI</name>
<organism evidence="2 3">
    <name type="scientific">Trema orientale</name>
    <name type="common">Charcoal tree</name>
    <name type="synonym">Celtis orientalis</name>
    <dbReference type="NCBI Taxonomy" id="63057"/>
    <lineage>
        <taxon>Eukaryota</taxon>
        <taxon>Viridiplantae</taxon>
        <taxon>Streptophyta</taxon>
        <taxon>Embryophyta</taxon>
        <taxon>Tracheophyta</taxon>
        <taxon>Spermatophyta</taxon>
        <taxon>Magnoliopsida</taxon>
        <taxon>eudicotyledons</taxon>
        <taxon>Gunneridae</taxon>
        <taxon>Pentapetalae</taxon>
        <taxon>rosids</taxon>
        <taxon>fabids</taxon>
        <taxon>Rosales</taxon>
        <taxon>Cannabaceae</taxon>
        <taxon>Trema</taxon>
    </lineage>
</organism>
<evidence type="ECO:0000313" key="2">
    <source>
        <dbReference type="EMBL" id="PON38548.1"/>
    </source>
</evidence>
<protein>
    <submittedName>
        <fullName evidence="2">LRR domain containing protein</fullName>
    </submittedName>
</protein>
<dbReference type="OrthoDB" id="1164832at2759"/>
<keyword evidence="3" id="KW-1185">Reference proteome</keyword>
<reference evidence="3" key="1">
    <citation type="submission" date="2016-06" db="EMBL/GenBank/DDBJ databases">
        <title>Parallel loss of symbiosis genes in relatives of nitrogen-fixing non-legume Parasponia.</title>
        <authorList>
            <person name="Van Velzen R."/>
            <person name="Holmer R."/>
            <person name="Bu F."/>
            <person name="Rutten L."/>
            <person name="Van Zeijl A."/>
            <person name="Liu W."/>
            <person name="Santuari L."/>
            <person name="Cao Q."/>
            <person name="Sharma T."/>
            <person name="Shen D."/>
            <person name="Roswanjaya Y."/>
            <person name="Wardhani T."/>
            <person name="Kalhor M.S."/>
            <person name="Jansen J."/>
            <person name="Van den Hoogen J."/>
            <person name="Gungor B."/>
            <person name="Hartog M."/>
            <person name="Hontelez J."/>
            <person name="Verver J."/>
            <person name="Yang W.-C."/>
            <person name="Schijlen E."/>
            <person name="Repin R."/>
            <person name="Schilthuizen M."/>
            <person name="Schranz E."/>
            <person name="Heidstra R."/>
            <person name="Miyata K."/>
            <person name="Fedorova E."/>
            <person name="Kohlen W."/>
            <person name="Bisseling T."/>
            <person name="Smit S."/>
            <person name="Geurts R."/>
        </authorList>
    </citation>
    <scope>NUCLEOTIDE SEQUENCE [LARGE SCALE GENOMIC DNA]</scope>
    <source>
        <strain evidence="3">cv. RG33-2</strain>
    </source>
</reference>
<dbReference type="InterPro" id="IPR032675">
    <property type="entry name" value="LRR_dom_sf"/>
</dbReference>
<accession>A0A2P5APQ9</accession>
<feature type="domain" description="R13L1/DRL21-like LRR repeat region" evidence="1">
    <location>
        <begin position="70"/>
        <end position="183"/>
    </location>
</feature>
<dbReference type="Gene3D" id="3.80.10.10">
    <property type="entry name" value="Ribonuclease Inhibitor"/>
    <property type="match status" value="2"/>
</dbReference>
<dbReference type="STRING" id="63057.A0A2P5APQ9"/>